<comment type="caution">
    <text evidence="1">The sequence shown here is derived from an EMBL/GenBank/DDBJ whole genome shotgun (WGS) entry which is preliminary data.</text>
</comment>
<name>A0A4R4GI18_9BACT</name>
<sequence length="356" mass="41802">MYPHTINIDWLQIYLHDENQGIENLAMIYNGKSSYEFKKAEYTSRQFSQVYDIYDSDGDHYAVLQRIPFSNIISYDGAILKLANRELYKSTMIDTLILFLEYHRFAFKSISRLDICFDSNTLKNGLKHSTLIRGLQNGKYLKNNQGQAKQNFEVQSKTNRIMECNSISFGSLSSAVKTKMYNKTKEMNDVKYKPYIVESWQKNGIDTNKDVWRIEISIKADMTNIVKLDTGETFRLTTDRLKLSTDIQNIFYTYAARYFSFKINDGKKNKTRMPSLEIFPERSIITSQPIRITLQNDESRSDKIFLNKLHRIQVELRNIDDNTLSAIEEVRRAFCIATGLSKYYNKKIRIKNERRK</sequence>
<dbReference type="AlphaFoldDB" id="A0A4R4GI18"/>
<dbReference type="RefSeq" id="WP_115648717.1">
    <property type="nucleotide sequence ID" value="NZ_CP072246.1"/>
</dbReference>
<protein>
    <recommendedName>
        <fullName evidence="3">Replication initiation protein</fullName>
    </recommendedName>
</protein>
<evidence type="ECO:0000313" key="1">
    <source>
        <dbReference type="EMBL" id="TDA75597.1"/>
    </source>
</evidence>
<proteinExistence type="predicted"/>
<reference evidence="1 2" key="1">
    <citation type="journal article" date="2019" name="Nat. Microbiol.">
        <title>Genomic variation and strain-specific functional adaptation in the human gut microbiome during early life.</title>
        <authorList>
            <person name="Vatanen T."/>
            <person name="Plichta D.R."/>
            <person name="Somani J."/>
            <person name="Munch P.C."/>
            <person name="Arthur T.D."/>
            <person name="Hall A.B."/>
            <person name="Rudolf S."/>
            <person name="Oakeley E.J."/>
            <person name="Ke X."/>
            <person name="Young R.A."/>
            <person name="Haiser H.J."/>
            <person name="Kolde R."/>
            <person name="Yassour M."/>
            <person name="Luopajarvi K."/>
            <person name="Siljander H."/>
            <person name="Virtanen S.M."/>
            <person name="Ilonen J."/>
            <person name="Uibo R."/>
            <person name="Tillmann V."/>
            <person name="Mokurov S."/>
            <person name="Dorshakova N."/>
            <person name="Porter J.A."/>
            <person name="McHardy A.C."/>
            <person name="Lahdesmaki H."/>
            <person name="Vlamakis H."/>
            <person name="Huttenhower C."/>
            <person name="Knip M."/>
            <person name="Xavier R.J."/>
        </authorList>
    </citation>
    <scope>NUCLEOTIDE SEQUENCE [LARGE SCALE GENOMIC DNA]</scope>
    <source>
        <strain evidence="1 2">RJX1047</strain>
    </source>
</reference>
<accession>A0A4R4GI18</accession>
<dbReference type="EMBL" id="SLTU01000001">
    <property type="protein sequence ID" value="TDA75597.1"/>
    <property type="molecule type" value="Genomic_DNA"/>
</dbReference>
<dbReference type="Proteomes" id="UP000294527">
    <property type="component" value="Unassembled WGS sequence"/>
</dbReference>
<organism evidence="1 2">
    <name type="scientific">Phocaeicola dorei</name>
    <dbReference type="NCBI Taxonomy" id="357276"/>
    <lineage>
        <taxon>Bacteria</taxon>
        <taxon>Pseudomonadati</taxon>
        <taxon>Bacteroidota</taxon>
        <taxon>Bacteroidia</taxon>
        <taxon>Bacteroidales</taxon>
        <taxon>Bacteroidaceae</taxon>
        <taxon>Phocaeicola</taxon>
    </lineage>
</organism>
<evidence type="ECO:0008006" key="3">
    <source>
        <dbReference type="Google" id="ProtNLM"/>
    </source>
</evidence>
<evidence type="ECO:0000313" key="2">
    <source>
        <dbReference type="Proteomes" id="UP000294527"/>
    </source>
</evidence>
<gene>
    <name evidence="1" type="ORF">E1I98_04075</name>
</gene>